<organism evidence="1 2">
    <name type="scientific">Periplaneta americana</name>
    <name type="common">American cockroach</name>
    <name type="synonym">Blatta americana</name>
    <dbReference type="NCBI Taxonomy" id="6978"/>
    <lineage>
        <taxon>Eukaryota</taxon>
        <taxon>Metazoa</taxon>
        <taxon>Ecdysozoa</taxon>
        <taxon>Arthropoda</taxon>
        <taxon>Hexapoda</taxon>
        <taxon>Insecta</taxon>
        <taxon>Pterygota</taxon>
        <taxon>Neoptera</taxon>
        <taxon>Polyneoptera</taxon>
        <taxon>Dictyoptera</taxon>
        <taxon>Blattodea</taxon>
        <taxon>Blattoidea</taxon>
        <taxon>Blattidae</taxon>
        <taxon>Blattinae</taxon>
        <taxon>Periplaneta</taxon>
    </lineage>
</organism>
<evidence type="ECO:0000313" key="2">
    <source>
        <dbReference type="Proteomes" id="UP001148838"/>
    </source>
</evidence>
<keyword evidence="2" id="KW-1185">Reference proteome</keyword>
<dbReference type="Proteomes" id="UP001148838">
    <property type="component" value="Unassembled WGS sequence"/>
</dbReference>
<evidence type="ECO:0000313" key="1">
    <source>
        <dbReference type="EMBL" id="KAJ4447792.1"/>
    </source>
</evidence>
<name>A0ABQ8TMN2_PERAM</name>
<comment type="caution">
    <text evidence="1">The sequence shown here is derived from an EMBL/GenBank/DDBJ whole genome shotgun (WGS) entry which is preliminary data.</text>
</comment>
<dbReference type="EMBL" id="JAJSOF020000005">
    <property type="protein sequence ID" value="KAJ4447792.1"/>
    <property type="molecule type" value="Genomic_DNA"/>
</dbReference>
<accession>A0ABQ8TMN2</accession>
<proteinExistence type="predicted"/>
<gene>
    <name evidence="1" type="ORF">ANN_09800</name>
</gene>
<sequence length="217" mass="24834">MQLVMRAPGFSEVKKERHIAISYFQHNRLGNKAEISVRLSAIELRFIGSFVIRFVNRVNVLQSAVRWQFRTSQSTPVERLAAKPGGPGSIPGRGKFQYGVKLPCAAIRASKRRGMESKRDWICSWGNVPSRSLYANPQRVKDRCWRTMTNKLPTNYFPDMFNERHVWRTCRPGKRIPVILQRRLAQSSPHVAGHCPAEIWHVELPEGGAVLRALKHP</sequence>
<protein>
    <submittedName>
        <fullName evidence="1">Uncharacterized protein</fullName>
    </submittedName>
</protein>
<reference evidence="1 2" key="1">
    <citation type="journal article" date="2022" name="Allergy">
        <title>Genome assembly and annotation of Periplaneta americana reveal a comprehensive cockroach allergen profile.</title>
        <authorList>
            <person name="Wang L."/>
            <person name="Xiong Q."/>
            <person name="Saelim N."/>
            <person name="Wang L."/>
            <person name="Nong W."/>
            <person name="Wan A.T."/>
            <person name="Shi M."/>
            <person name="Liu X."/>
            <person name="Cao Q."/>
            <person name="Hui J.H.L."/>
            <person name="Sookrung N."/>
            <person name="Leung T.F."/>
            <person name="Tungtrongchitr A."/>
            <person name="Tsui S.K.W."/>
        </authorList>
    </citation>
    <scope>NUCLEOTIDE SEQUENCE [LARGE SCALE GENOMIC DNA]</scope>
    <source>
        <strain evidence="1">PWHHKU_190912</strain>
    </source>
</reference>